<dbReference type="Gene3D" id="3.30.1540.10">
    <property type="entry name" value="formyl-coa transferase, domain 3"/>
    <property type="match status" value="2"/>
</dbReference>
<dbReference type="InterPro" id="IPR050509">
    <property type="entry name" value="CoA-transferase_III"/>
</dbReference>
<keyword evidence="1 2" id="KW-0808">Transferase</keyword>
<dbReference type="SUPFAM" id="SSF89796">
    <property type="entry name" value="CoA-transferase family III (CaiB/BaiF)"/>
    <property type="match status" value="2"/>
</dbReference>
<dbReference type="Proteomes" id="UP001519667">
    <property type="component" value="Unassembled WGS sequence"/>
</dbReference>
<dbReference type="InterPro" id="IPR023606">
    <property type="entry name" value="CoA-Trfase_III_dom_1_sf"/>
</dbReference>
<dbReference type="GO" id="GO:0016740">
    <property type="term" value="F:transferase activity"/>
    <property type="evidence" value="ECO:0007669"/>
    <property type="project" value="UniProtKB-KW"/>
</dbReference>
<dbReference type="PANTHER" id="PTHR48228:SF6">
    <property type="entry name" value="L-CARNITINE COA-TRANSFERASE"/>
    <property type="match status" value="1"/>
</dbReference>
<dbReference type="RefSeq" id="WP_215374037.1">
    <property type="nucleotide sequence ID" value="NZ_JAGTIS010000005.1"/>
</dbReference>
<dbReference type="PANTHER" id="PTHR48228">
    <property type="entry name" value="SUCCINYL-COA--D-CITRAMALATE COA-TRANSFERASE"/>
    <property type="match status" value="1"/>
</dbReference>
<dbReference type="Pfam" id="PF02515">
    <property type="entry name" value="CoA_transf_3"/>
    <property type="match status" value="2"/>
</dbReference>
<dbReference type="InterPro" id="IPR044855">
    <property type="entry name" value="CoA-Trfase_III_dom3_sf"/>
</dbReference>
<dbReference type="Gene3D" id="3.40.50.10540">
    <property type="entry name" value="Crotonobetainyl-coa:carnitine coa-transferase, domain 1"/>
    <property type="match status" value="2"/>
</dbReference>
<comment type="caution">
    <text evidence="2">The sequence shown here is derived from an EMBL/GenBank/DDBJ whole genome shotgun (WGS) entry which is preliminary data.</text>
</comment>
<evidence type="ECO:0000256" key="1">
    <source>
        <dbReference type="ARBA" id="ARBA00022679"/>
    </source>
</evidence>
<name>A0ABS5XGC2_9GAMM</name>
<evidence type="ECO:0000313" key="2">
    <source>
        <dbReference type="EMBL" id="MBT8766732.1"/>
    </source>
</evidence>
<keyword evidence="3" id="KW-1185">Reference proteome</keyword>
<reference evidence="2 3" key="1">
    <citation type="submission" date="2021-04" db="EMBL/GenBank/DDBJ databases">
        <title>Pseudomonas boanensis sp. nov., a bacterium isolated from river water used for household purposes in Boane District, Mozambique.</title>
        <authorList>
            <person name="Nicklasson M."/>
            <person name="Martin-Rodriguez A.J."/>
            <person name="Thorell K."/>
            <person name="Neves L."/>
            <person name="Mussagy A."/>
            <person name="Rydberg H.A."/>
            <person name="Hernroth B."/>
            <person name="Svensson-Stadler L."/>
            <person name="Sjoling A."/>
        </authorList>
    </citation>
    <scope>NUCLEOTIDE SEQUENCE [LARGE SCALE GENOMIC DNA]</scope>
    <source>
        <strain evidence="2 3">DB1</strain>
    </source>
</reference>
<protein>
    <submittedName>
        <fullName evidence="2">CoA transferase</fullName>
    </submittedName>
</protein>
<accession>A0ABS5XGC2</accession>
<dbReference type="InterPro" id="IPR003673">
    <property type="entry name" value="CoA-Trfase_fam_III"/>
</dbReference>
<proteinExistence type="predicted"/>
<sequence length="814" mass="86786">MDNPTAQATLPLSGIRVLELTFGHLEGCGRFLADLGAEVLLVEPKGGLPSRTRPPLKDGVSLHFASHNANKLSVELDLDDPADLERLAALLDGADLFLDSTPTGWLERSGLAARLRPQLVTLSLTDFGRSGPYAPFAGSNAVLLAMGGVLARSGIKGSSPLLPPGELAYETAAMQAAWVGLSALWNVSNGGAGGYFDFSVHEATLQILDPGMGVTGSAAGGRSALELAPRGRPPLGNGYPIFACRDGAVRICLLNPRQWQGMSAWLGDDHPFTDPAFASLSRRFKVIREINALIAELFRERGVAELVAEGQRRGVPIAAVSRPQEVLRDEHFRARDSFVDLPLGNGAVGRVPFGFVEIDGQQAGVRNAAPELGADNGVQWSAATSPTMSQPMRRPFVGIRVLDLGVIVAGAELGRLLADQGAEVIKVESGAYPDGLRQSLDNRPMSISFAQGSRGKRSLGLNLRDPRGVELFKHLVAQSDVVLSNFKPGTLESLGIDYEVLVRIKPDIIMADSSALGNHGPLSRSMGYGPLVRASTGLTWLWRYPELDEGYSDSTTIFPDHFAARVSAAAIAAALLRRQRTGRGGRVSLCQAESILATLASDFLEESVAPGSFVPRGNRDRFDAPGNLFPCAGDDEWCVVSVNGDAQWRALCEVLERDDWLGDPRLVSSAGRLAHAAELEAGVAEWTRSRSPVEVRNLLQGHGVPAGDMLRLDQLAADPQLQARGFFRTLHQPGLDAPLLTENAPALGPLPEPRIRPAPFLGQHTLEIAAELLGVDAANCAELVREGVLEPASSEIEALLADAASRTLEPEAQP</sequence>
<organism evidence="2 3">
    <name type="scientific">Metapseudomonas boanensis</name>
    <dbReference type="NCBI Taxonomy" id="2822138"/>
    <lineage>
        <taxon>Bacteria</taxon>
        <taxon>Pseudomonadati</taxon>
        <taxon>Pseudomonadota</taxon>
        <taxon>Gammaproteobacteria</taxon>
        <taxon>Pseudomonadales</taxon>
        <taxon>Pseudomonadaceae</taxon>
        <taxon>Metapseudomonas</taxon>
    </lineage>
</organism>
<gene>
    <name evidence="2" type="ORF">J7302_11450</name>
</gene>
<dbReference type="EMBL" id="JAGTIS010000005">
    <property type="protein sequence ID" value="MBT8766732.1"/>
    <property type="molecule type" value="Genomic_DNA"/>
</dbReference>
<evidence type="ECO:0000313" key="3">
    <source>
        <dbReference type="Proteomes" id="UP001519667"/>
    </source>
</evidence>